<keyword evidence="4" id="KW-0067">ATP-binding</keyword>
<dbReference type="InterPro" id="IPR045851">
    <property type="entry name" value="AMP-bd_C_sf"/>
</dbReference>
<dbReference type="InterPro" id="IPR000873">
    <property type="entry name" value="AMP-dep_synth/lig_dom"/>
</dbReference>
<evidence type="ECO:0000313" key="7">
    <source>
        <dbReference type="EMBL" id="RLL46864.1"/>
    </source>
</evidence>
<feature type="domain" description="AMP-binding enzyme C-terminal" evidence="6">
    <location>
        <begin position="450"/>
        <end position="530"/>
    </location>
</feature>
<proteinExistence type="inferred from homology"/>
<comment type="caution">
    <text evidence="7">The sequence shown here is derived from an EMBL/GenBank/DDBJ whole genome shotgun (WGS) entry which is preliminary data.</text>
</comment>
<dbReference type="PROSITE" id="PS00455">
    <property type="entry name" value="AMP_BINDING"/>
    <property type="match status" value="1"/>
</dbReference>
<dbReference type="GO" id="GO:0005524">
    <property type="term" value="F:ATP binding"/>
    <property type="evidence" value="ECO:0007669"/>
    <property type="project" value="UniProtKB-KW"/>
</dbReference>
<dbReference type="RefSeq" id="WP_121522115.1">
    <property type="nucleotide sequence ID" value="NZ_RCHR01000002.1"/>
</dbReference>
<evidence type="ECO:0000256" key="1">
    <source>
        <dbReference type="ARBA" id="ARBA00006432"/>
    </source>
</evidence>
<dbReference type="GO" id="GO:0015645">
    <property type="term" value="F:fatty acid ligase activity"/>
    <property type="evidence" value="ECO:0007669"/>
    <property type="project" value="TreeGrafter"/>
</dbReference>
<dbReference type="OrthoDB" id="9778383at2"/>
<protein>
    <submittedName>
        <fullName evidence="7">Acetate--CoA ligase</fullName>
    </submittedName>
</protein>
<dbReference type="InterPro" id="IPR020845">
    <property type="entry name" value="AMP-binding_CS"/>
</dbReference>
<keyword evidence="3" id="KW-0547">Nucleotide-binding</keyword>
<keyword evidence="8" id="KW-1185">Reference proteome</keyword>
<dbReference type="GO" id="GO:0016405">
    <property type="term" value="F:CoA-ligase activity"/>
    <property type="evidence" value="ECO:0007669"/>
    <property type="project" value="UniProtKB-ARBA"/>
</dbReference>
<dbReference type="Gene3D" id="3.40.50.12780">
    <property type="entry name" value="N-terminal domain of ligase-like"/>
    <property type="match status" value="1"/>
</dbReference>
<dbReference type="PANTHER" id="PTHR43605">
    <property type="entry name" value="ACYL-COENZYME A SYNTHETASE"/>
    <property type="match status" value="1"/>
</dbReference>
<dbReference type="Pfam" id="PF00501">
    <property type="entry name" value="AMP-binding"/>
    <property type="match status" value="1"/>
</dbReference>
<dbReference type="AlphaFoldDB" id="A0A498DAZ7"/>
<dbReference type="GO" id="GO:0006633">
    <property type="term" value="P:fatty acid biosynthetic process"/>
    <property type="evidence" value="ECO:0007669"/>
    <property type="project" value="TreeGrafter"/>
</dbReference>
<organism evidence="7 8">
    <name type="scientific">Oceanobacillus piezotolerans</name>
    <dbReference type="NCBI Taxonomy" id="2448030"/>
    <lineage>
        <taxon>Bacteria</taxon>
        <taxon>Bacillati</taxon>
        <taxon>Bacillota</taxon>
        <taxon>Bacilli</taxon>
        <taxon>Bacillales</taxon>
        <taxon>Bacillaceae</taxon>
        <taxon>Oceanobacillus</taxon>
    </lineage>
</organism>
<accession>A0A498DAZ7</accession>
<gene>
    <name evidence="7" type="ORF">D8M04_06600</name>
</gene>
<reference evidence="7 8" key="1">
    <citation type="submission" date="2018-10" db="EMBL/GenBank/DDBJ databases">
        <title>Oceanobacillus sp. YLB-02 draft genome.</title>
        <authorList>
            <person name="Yu L."/>
        </authorList>
    </citation>
    <scope>NUCLEOTIDE SEQUENCE [LARGE SCALE GENOMIC DNA]</scope>
    <source>
        <strain evidence="7 8">YLB-02</strain>
    </source>
</reference>
<evidence type="ECO:0000313" key="8">
    <source>
        <dbReference type="Proteomes" id="UP000270219"/>
    </source>
</evidence>
<keyword evidence="2 7" id="KW-0436">Ligase</keyword>
<dbReference type="GO" id="GO:0004321">
    <property type="term" value="F:fatty-acyl-CoA synthase activity"/>
    <property type="evidence" value="ECO:0007669"/>
    <property type="project" value="TreeGrafter"/>
</dbReference>
<name>A0A498DAZ7_9BACI</name>
<dbReference type="PANTHER" id="PTHR43605:SF10">
    <property type="entry name" value="ACYL-COA SYNTHETASE MEDIUM CHAIN FAMILY MEMBER 3"/>
    <property type="match status" value="1"/>
</dbReference>
<sequence length="544" mass="62109">MDYNKMLESFSWDEAINYYDWNPTKKFNMAHEVCDRWAIEDGNRKAIYWEDEFGNKETWTFKKLKEKSDRMANLLRFYGVQKGDRVAGLLRKDMELILAVLATWKIGAIYVPLFTAFGPEALSHRLNDSGCKILVTDKEQAEKLEGQDVSVNTILKDDLFPGSLSFWEYLDTFSGEHKTEEMDVMDPSTLQYTSGSTGLPKGATWAHKILISIYPYQKFAMGTEFGDKFYGGADLGWAFGLIQCTFAPLCFGASILIYKGPFDVEKTYQLLEDYEITSFAYAPTAFRAMMAEGEELARKYNIKVHKFNSAGEPLNAEVVRFFEKNFERAIYDHYGATETGMIINNYNYSNMEVVPGSMGFKSPGYNVALLDMDGNEVEQGETGEVAVDTTGYPYFFLGYWENPEKTKEKIKGKWLLSGDLAIEDENGYFWFEGRSDDIISSAGYRIGPFEVESSLIEHQAVQEVAVIGKPDEVKGEIVKAYVVLKDAYKDKASDELAQELSIFVKQRLSKHQYPREVEFIDELPKTQSGKIQRFLLRKLLQESK</sequence>
<dbReference type="InterPro" id="IPR025110">
    <property type="entry name" value="AMP-bd_C"/>
</dbReference>
<dbReference type="FunFam" id="3.30.300.30:FF:000005">
    <property type="entry name" value="Acyl-coenzyme A synthetase ACSM5, mitochondrial"/>
    <property type="match status" value="1"/>
</dbReference>
<dbReference type="SUPFAM" id="SSF56801">
    <property type="entry name" value="Acetyl-CoA synthetase-like"/>
    <property type="match status" value="1"/>
</dbReference>
<evidence type="ECO:0000256" key="2">
    <source>
        <dbReference type="ARBA" id="ARBA00022598"/>
    </source>
</evidence>
<feature type="domain" description="AMP-dependent synthetase/ligase" evidence="5">
    <location>
        <begin position="36"/>
        <end position="400"/>
    </location>
</feature>
<evidence type="ECO:0000256" key="3">
    <source>
        <dbReference type="ARBA" id="ARBA00022741"/>
    </source>
</evidence>
<dbReference type="Proteomes" id="UP000270219">
    <property type="component" value="Unassembled WGS sequence"/>
</dbReference>
<dbReference type="InterPro" id="IPR051087">
    <property type="entry name" value="Mitochondrial_ACSM"/>
</dbReference>
<dbReference type="Gene3D" id="3.30.300.30">
    <property type="match status" value="1"/>
</dbReference>
<dbReference type="Pfam" id="PF13193">
    <property type="entry name" value="AMP-binding_C"/>
    <property type="match status" value="1"/>
</dbReference>
<dbReference type="EMBL" id="RCHR01000002">
    <property type="protein sequence ID" value="RLL46864.1"/>
    <property type="molecule type" value="Genomic_DNA"/>
</dbReference>
<dbReference type="GO" id="GO:0006637">
    <property type="term" value="P:acyl-CoA metabolic process"/>
    <property type="evidence" value="ECO:0007669"/>
    <property type="project" value="TreeGrafter"/>
</dbReference>
<comment type="similarity">
    <text evidence="1">Belongs to the ATP-dependent AMP-binding enzyme family.</text>
</comment>
<evidence type="ECO:0000259" key="5">
    <source>
        <dbReference type="Pfam" id="PF00501"/>
    </source>
</evidence>
<dbReference type="InterPro" id="IPR042099">
    <property type="entry name" value="ANL_N_sf"/>
</dbReference>
<evidence type="ECO:0000259" key="6">
    <source>
        <dbReference type="Pfam" id="PF13193"/>
    </source>
</evidence>
<evidence type="ECO:0000256" key="4">
    <source>
        <dbReference type="ARBA" id="ARBA00022840"/>
    </source>
</evidence>